<accession>A0A3D9BJS1</accession>
<dbReference type="GO" id="GO:0016757">
    <property type="term" value="F:glycosyltransferase activity"/>
    <property type="evidence" value="ECO:0007669"/>
    <property type="project" value="InterPro"/>
</dbReference>
<feature type="domain" description="Glycosyl transferase family 1" evidence="1">
    <location>
        <begin position="210"/>
        <end position="372"/>
    </location>
</feature>
<dbReference type="InterPro" id="IPR001296">
    <property type="entry name" value="Glyco_trans_1"/>
</dbReference>
<evidence type="ECO:0000313" key="4">
    <source>
        <dbReference type="Proteomes" id="UP000256512"/>
    </source>
</evidence>
<dbReference type="Gene3D" id="3.40.50.2000">
    <property type="entry name" value="Glycogen Phosphorylase B"/>
    <property type="match status" value="2"/>
</dbReference>
<dbReference type="SUPFAM" id="SSF53756">
    <property type="entry name" value="UDP-Glycosyltransferase/glycogen phosphorylase"/>
    <property type="match status" value="1"/>
</dbReference>
<dbReference type="InterPro" id="IPR028098">
    <property type="entry name" value="Glyco_trans_4-like_N"/>
</dbReference>
<dbReference type="PANTHER" id="PTHR12526">
    <property type="entry name" value="GLYCOSYLTRANSFERASE"/>
    <property type="match status" value="1"/>
</dbReference>
<sequence length="395" mass="46117">MKKIKRVLILTREYQCSFNPKVGGTGIFYKNLSLELKKRGIEVNVFLISKKYFEINEDDINIYSIKDIFKANPILELLRSFTGKFNFLEKLHYKIYLFEKIIISNKIKSWIKTNNYTFDIIETHDFDGLALAIPNSLPSVIRCHGSWTILGKYFGYKKVHKGRIFCEKLALEKSKNIITISKYNEKINKDTFRIKNTKLIYNGIDEKFYKPFQNIEQISKSIFYLGNVSFDKGADTLLKSFSTVRKIYPDATLHFIGNPNQYENLIKQDISYLNIKKSIIFYGNKNRKDILQLINKAEVVCFPSKGENFSLSLLEVMAMQKPVICSDIESFKEIIQDYKNGLIATENNFHEKIGLIFENKDLKNKISLNARKLIESEFGIDKMITETINYYKEII</sequence>
<dbReference type="Pfam" id="PF13439">
    <property type="entry name" value="Glyco_transf_4"/>
    <property type="match status" value="1"/>
</dbReference>
<dbReference type="RefSeq" id="WP_115950635.1">
    <property type="nucleotide sequence ID" value="NZ_QNVS01000038.1"/>
</dbReference>
<dbReference type="Pfam" id="PF00534">
    <property type="entry name" value="Glycos_transf_1"/>
    <property type="match status" value="1"/>
</dbReference>
<dbReference type="CDD" id="cd03801">
    <property type="entry name" value="GT4_PimA-like"/>
    <property type="match status" value="1"/>
</dbReference>
<dbReference type="EMBL" id="QNVS01000038">
    <property type="protein sequence ID" value="REC53707.1"/>
    <property type="molecule type" value="Genomic_DNA"/>
</dbReference>
<name>A0A3D9BJS1_9FLAO</name>
<protein>
    <recommendedName>
        <fullName evidence="5">Glycosyltransferase family 1 protein</fullName>
    </recommendedName>
</protein>
<evidence type="ECO:0008006" key="5">
    <source>
        <dbReference type="Google" id="ProtNLM"/>
    </source>
</evidence>
<evidence type="ECO:0000313" key="3">
    <source>
        <dbReference type="EMBL" id="REC53707.1"/>
    </source>
</evidence>
<evidence type="ECO:0000259" key="2">
    <source>
        <dbReference type="Pfam" id="PF13439"/>
    </source>
</evidence>
<proteinExistence type="predicted"/>
<evidence type="ECO:0000259" key="1">
    <source>
        <dbReference type="Pfam" id="PF00534"/>
    </source>
</evidence>
<organism evidence="3 4">
    <name type="scientific">Chryseobacterium piscium</name>
    <dbReference type="NCBI Taxonomy" id="333702"/>
    <lineage>
        <taxon>Bacteria</taxon>
        <taxon>Pseudomonadati</taxon>
        <taxon>Bacteroidota</taxon>
        <taxon>Flavobacteriia</taxon>
        <taxon>Flavobacteriales</taxon>
        <taxon>Weeksellaceae</taxon>
        <taxon>Chryseobacterium group</taxon>
        <taxon>Chryseobacterium</taxon>
    </lineage>
</organism>
<gene>
    <name evidence="3" type="ORF">DRF62_12600</name>
</gene>
<reference evidence="3 4" key="1">
    <citation type="journal article" date="2006" name="Int. J. Syst. Evol. Microbiol.">
        <title>Chryseobacterium piscium sp. nov., isolated from fish of the South Atlantic Ocean off South Africa.</title>
        <authorList>
            <person name="de Beer H."/>
            <person name="Hugo C.J."/>
            <person name="Jooste P.J."/>
            <person name="Vancanneyt M."/>
            <person name="Coenye T."/>
            <person name="Vandamme P."/>
        </authorList>
    </citation>
    <scope>NUCLEOTIDE SEQUENCE [LARGE SCALE GENOMIC DNA]</scope>
    <source>
        <strain evidence="3 4">CCUG 51923</strain>
    </source>
</reference>
<comment type="caution">
    <text evidence="3">The sequence shown here is derived from an EMBL/GenBank/DDBJ whole genome shotgun (WGS) entry which is preliminary data.</text>
</comment>
<keyword evidence="4" id="KW-1185">Reference proteome</keyword>
<dbReference type="AlphaFoldDB" id="A0A3D9BJS1"/>
<dbReference type="Proteomes" id="UP000256512">
    <property type="component" value="Unassembled WGS sequence"/>
</dbReference>
<feature type="domain" description="Glycosyltransferase subfamily 4-like N-terminal" evidence="2">
    <location>
        <begin position="22"/>
        <end position="206"/>
    </location>
</feature>